<comment type="caution">
    <text evidence="2">The sequence shown here is derived from an EMBL/GenBank/DDBJ whole genome shotgun (WGS) entry which is preliminary data.</text>
</comment>
<dbReference type="EMBL" id="JAGGNH010000002">
    <property type="protein sequence ID" value="KAJ0981904.1"/>
    <property type="molecule type" value="Genomic_DNA"/>
</dbReference>
<evidence type="ECO:0000256" key="1">
    <source>
        <dbReference type="SAM" id="MobiDB-lite"/>
    </source>
</evidence>
<feature type="compositionally biased region" description="Low complexity" evidence="1">
    <location>
        <begin position="11"/>
        <end position="23"/>
    </location>
</feature>
<dbReference type="GO" id="GO:0005524">
    <property type="term" value="F:ATP binding"/>
    <property type="evidence" value="ECO:0007669"/>
    <property type="project" value="InterPro"/>
</dbReference>
<gene>
    <name evidence="2" type="ORF">J5N97_010159</name>
</gene>
<dbReference type="GO" id="GO:0051276">
    <property type="term" value="P:chromosome organization"/>
    <property type="evidence" value="ECO:0007669"/>
    <property type="project" value="InterPro"/>
</dbReference>
<reference evidence="2" key="2">
    <citation type="journal article" date="2022" name="Hortic Res">
        <title>The genome of Dioscorea zingiberensis sheds light on the biosynthesis, origin and evolution of the medicinally important diosgenin saponins.</title>
        <authorList>
            <person name="Li Y."/>
            <person name="Tan C."/>
            <person name="Li Z."/>
            <person name="Guo J."/>
            <person name="Li S."/>
            <person name="Chen X."/>
            <person name="Wang C."/>
            <person name="Dai X."/>
            <person name="Yang H."/>
            <person name="Song W."/>
            <person name="Hou L."/>
            <person name="Xu J."/>
            <person name="Tong Z."/>
            <person name="Xu A."/>
            <person name="Yuan X."/>
            <person name="Wang W."/>
            <person name="Yang Q."/>
            <person name="Chen L."/>
            <person name="Sun Z."/>
            <person name="Wang K."/>
            <person name="Pan B."/>
            <person name="Chen J."/>
            <person name="Bao Y."/>
            <person name="Liu F."/>
            <person name="Qi X."/>
            <person name="Gang D.R."/>
            <person name="Wen J."/>
            <person name="Li J."/>
        </authorList>
    </citation>
    <scope>NUCLEOTIDE SEQUENCE</scope>
    <source>
        <strain evidence="2">Dzin_1.0</strain>
    </source>
</reference>
<proteinExistence type="predicted"/>
<dbReference type="Proteomes" id="UP001085076">
    <property type="component" value="Miscellaneous, Linkage group lg02"/>
</dbReference>
<evidence type="ECO:0000313" key="3">
    <source>
        <dbReference type="Proteomes" id="UP001085076"/>
    </source>
</evidence>
<evidence type="ECO:0000313" key="2">
    <source>
        <dbReference type="EMBL" id="KAJ0981904.1"/>
    </source>
</evidence>
<organism evidence="2 3">
    <name type="scientific">Dioscorea zingiberensis</name>
    <dbReference type="NCBI Taxonomy" id="325984"/>
    <lineage>
        <taxon>Eukaryota</taxon>
        <taxon>Viridiplantae</taxon>
        <taxon>Streptophyta</taxon>
        <taxon>Embryophyta</taxon>
        <taxon>Tracheophyta</taxon>
        <taxon>Spermatophyta</taxon>
        <taxon>Magnoliopsida</taxon>
        <taxon>Liliopsida</taxon>
        <taxon>Dioscoreales</taxon>
        <taxon>Dioscoreaceae</taxon>
        <taxon>Dioscorea</taxon>
    </lineage>
</organism>
<sequence length="146" mass="15105">MIPFSSLGRNPCWRSPGSSSESSIRGCIGERVIPSAATLESSSPASFPFPKVAFTCNIGSPSVTLVGDTFQPSGLLTGGSRRVPSCMPTCNSLFVITPLNVWTFNEEYSGNSGAEIGSKLSTLICAGGSNGDIGIFVLCLTTSSTL</sequence>
<dbReference type="GO" id="GO:0005694">
    <property type="term" value="C:chromosome"/>
    <property type="evidence" value="ECO:0007669"/>
    <property type="project" value="InterPro"/>
</dbReference>
<name>A0A9D5HMA3_9LILI</name>
<dbReference type="SUPFAM" id="SSF75553">
    <property type="entry name" value="Smc hinge domain"/>
    <property type="match status" value="1"/>
</dbReference>
<dbReference type="AlphaFoldDB" id="A0A9D5HMA3"/>
<protein>
    <submittedName>
        <fullName evidence="2">Uncharacterized protein</fullName>
    </submittedName>
</protein>
<feature type="region of interest" description="Disordered" evidence="1">
    <location>
        <begin position="1"/>
        <end position="23"/>
    </location>
</feature>
<dbReference type="OrthoDB" id="10255539at2759"/>
<accession>A0A9D5HMA3</accession>
<keyword evidence="3" id="KW-1185">Reference proteome</keyword>
<dbReference type="InterPro" id="IPR036277">
    <property type="entry name" value="SMC_hinge_sf"/>
</dbReference>
<reference evidence="2" key="1">
    <citation type="submission" date="2021-03" db="EMBL/GenBank/DDBJ databases">
        <authorList>
            <person name="Li Z."/>
            <person name="Yang C."/>
        </authorList>
    </citation>
    <scope>NUCLEOTIDE SEQUENCE</scope>
    <source>
        <strain evidence="2">Dzin_1.0</strain>
        <tissue evidence="2">Leaf</tissue>
    </source>
</reference>